<feature type="compositionally biased region" description="Acidic residues" evidence="5">
    <location>
        <begin position="569"/>
        <end position="593"/>
    </location>
</feature>
<keyword evidence="3 6" id="KW-1133">Transmembrane helix</keyword>
<proteinExistence type="predicted"/>
<comment type="caution">
    <text evidence="7">The sequence shown here is derived from an EMBL/GenBank/DDBJ whole genome shotgun (WGS) entry which is preliminary data.</text>
</comment>
<evidence type="ECO:0000256" key="5">
    <source>
        <dbReference type="SAM" id="MobiDB-lite"/>
    </source>
</evidence>
<dbReference type="PANTHER" id="PTHR12570:SF86">
    <property type="entry name" value="ADR321CP"/>
    <property type="match status" value="1"/>
</dbReference>
<dbReference type="PANTHER" id="PTHR12570">
    <property type="match status" value="1"/>
</dbReference>
<feature type="transmembrane region" description="Helical" evidence="6">
    <location>
        <begin position="512"/>
        <end position="534"/>
    </location>
</feature>
<evidence type="ECO:0000313" key="8">
    <source>
        <dbReference type="Proteomes" id="UP001153365"/>
    </source>
</evidence>
<feature type="transmembrane region" description="Helical" evidence="6">
    <location>
        <begin position="182"/>
        <end position="203"/>
    </location>
</feature>
<feature type="compositionally biased region" description="Acidic residues" evidence="5">
    <location>
        <begin position="609"/>
        <end position="622"/>
    </location>
</feature>
<feature type="transmembrane region" description="Helical" evidence="6">
    <location>
        <begin position="42"/>
        <end position="62"/>
    </location>
</feature>
<keyword evidence="2 6" id="KW-0812">Transmembrane</keyword>
<accession>A0AAV0BM75</accession>
<feature type="transmembrane region" description="Helical" evidence="6">
    <location>
        <begin position="112"/>
        <end position="133"/>
    </location>
</feature>
<gene>
    <name evidence="7" type="ORF">PPACK8108_LOCUS23071</name>
</gene>
<sequence length="778" mass="86617">MTLILSDTGQQQNSLNISLSTLVMMIDSIQTQSNGQPDRLNLPIGITLGLLASFIQSLGLTIQRKSHIQNESLPFHLKRPDYLRPVWIIGFVIYFSFNILGSIFQIGTLPLIILGPLGAISLLWNAILANFLLGDRFSYHLVIGTILISIGAVLIAIFGVVPEQDLNHDLDQLIRLYSRGPFLVEITILGLGLLLITGLAHYAQSRLDRSLDQKNFFKIHHSLESPPGTEHHQLYHQPQPIGRRASDQHPGQGSGPRPPVIRLSTPQPSDSSSTTAATPTPAPAPTQGNQNFPITSTSLNSPLRAHFSINNRERRRCQRSRRKNRSKSIIISPQQDSISFTNHPIDIIDSHIPLTPTLTRARNYSAFRLPTIRIYSLLSSFQFSDTLDLLRVRGSNNQLKRPSPQQVAQLKLMIGVAYGISSGTLSGICLLFAKTGVELLIRTVAGHQNQFDRIQTWLILLILLISALLQLWYLNKALKLVNPTMICPLAFCFYNLSSIVSSLVYYDQFKYLSSLQVILISAGTIVLLAGVWVVSLGTMMGGSDCGEEKDGRDSSERNGLSEESRPLLETEDCSDSEFGDEVEVSSSFDEEVNEFTGSISESSEGDKGCEEEEEEEEEEYCGSDDGYVVNASEARNHLRRSLTDDTRPRLRTSTNTIDQIIRQFLTEGDVSPVRGLSIGLGAASPGFAIRPSHRRSTCSFLVSDRRKNLTIENNRNFGNDSYKKNNRRSENSFDYERIRNNIQGFEGRGVDEGADSSNRNNDRNGSENNKADEDERRK</sequence>
<evidence type="ECO:0000256" key="6">
    <source>
        <dbReference type="SAM" id="Phobius"/>
    </source>
</evidence>
<feature type="compositionally biased region" description="Polar residues" evidence="5">
    <location>
        <begin position="287"/>
        <end position="301"/>
    </location>
</feature>
<feature type="transmembrane region" description="Helical" evidence="6">
    <location>
        <begin position="82"/>
        <end position="106"/>
    </location>
</feature>
<feature type="transmembrane region" description="Helical" evidence="6">
    <location>
        <begin position="454"/>
        <end position="474"/>
    </location>
</feature>
<feature type="transmembrane region" description="Helical" evidence="6">
    <location>
        <begin position="486"/>
        <end position="506"/>
    </location>
</feature>
<dbReference type="AlphaFoldDB" id="A0AAV0BM75"/>
<feature type="region of interest" description="Disordered" evidence="5">
    <location>
        <begin position="744"/>
        <end position="778"/>
    </location>
</feature>
<feature type="compositionally biased region" description="Basic and acidic residues" evidence="5">
    <location>
        <begin position="546"/>
        <end position="568"/>
    </location>
</feature>
<feature type="transmembrane region" description="Helical" evidence="6">
    <location>
        <begin position="140"/>
        <end position="162"/>
    </location>
</feature>
<organism evidence="7 8">
    <name type="scientific">Phakopsora pachyrhizi</name>
    <name type="common">Asian soybean rust disease fungus</name>
    <dbReference type="NCBI Taxonomy" id="170000"/>
    <lineage>
        <taxon>Eukaryota</taxon>
        <taxon>Fungi</taxon>
        <taxon>Dikarya</taxon>
        <taxon>Basidiomycota</taxon>
        <taxon>Pucciniomycotina</taxon>
        <taxon>Pucciniomycetes</taxon>
        <taxon>Pucciniales</taxon>
        <taxon>Phakopsoraceae</taxon>
        <taxon>Phakopsora</taxon>
    </lineage>
</organism>
<comment type="subcellular location">
    <subcellularLocation>
        <location evidence="1">Membrane</location>
        <topology evidence="1">Multi-pass membrane protein</topology>
    </subcellularLocation>
</comment>
<dbReference type="SUPFAM" id="SSF103481">
    <property type="entry name" value="Multidrug resistance efflux transporter EmrE"/>
    <property type="match status" value="1"/>
</dbReference>
<name>A0AAV0BM75_PHAPC</name>
<dbReference type="InterPro" id="IPR037185">
    <property type="entry name" value="EmrE-like"/>
</dbReference>
<evidence type="ECO:0000256" key="4">
    <source>
        <dbReference type="ARBA" id="ARBA00023136"/>
    </source>
</evidence>
<evidence type="ECO:0000256" key="1">
    <source>
        <dbReference type="ARBA" id="ARBA00004141"/>
    </source>
</evidence>
<dbReference type="EMBL" id="CALTRL010005958">
    <property type="protein sequence ID" value="CAH7688152.1"/>
    <property type="molecule type" value="Genomic_DNA"/>
</dbReference>
<feature type="region of interest" description="Disordered" evidence="5">
    <location>
        <begin position="543"/>
        <end position="622"/>
    </location>
</feature>
<feature type="compositionally biased region" description="Basic and acidic residues" evidence="5">
    <location>
        <begin position="760"/>
        <end position="778"/>
    </location>
</feature>
<dbReference type="InterPro" id="IPR008521">
    <property type="entry name" value="Mg_trans_NIPA"/>
</dbReference>
<feature type="compositionally biased region" description="Basic residues" evidence="5">
    <location>
        <begin position="313"/>
        <end position="326"/>
    </location>
</feature>
<dbReference type="GO" id="GO:0016020">
    <property type="term" value="C:membrane"/>
    <property type="evidence" value="ECO:0007669"/>
    <property type="project" value="UniProtKB-SubCell"/>
</dbReference>
<keyword evidence="4 6" id="KW-0472">Membrane</keyword>
<dbReference type="GO" id="GO:0015095">
    <property type="term" value="F:magnesium ion transmembrane transporter activity"/>
    <property type="evidence" value="ECO:0007669"/>
    <property type="project" value="InterPro"/>
</dbReference>
<reference evidence="7" key="1">
    <citation type="submission" date="2022-06" db="EMBL/GenBank/DDBJ databases">
        <authorList>
            <consortium name="SYNGENTA / RWTH Aachen University"/>
        </authorList>
    </citation>
    <scope>NUCLEOTIDE SEQUENCE</scope>
</reference>
<evidence type="ECO:0000313" key="7">
    <source>
        <dbReference type="EMBL" id="CAH7688152.1"/>
    </source>
</evidence>
<keyword evidence="8" id="KW-1185">Reference proteome</keyword>
<protein>
    <submittedName>
        <fullName evidence="7">Expressed protein</fullName>
    </submittedName>
</protein>
<evidence type="ECO:0000256" key="3">
    <source>
        <dbReference type="ARBA" id="ARBA00022989"/>
    </source>
</evidence>
<dbReference type="Pfam" id="PF05653">
    <property type="entry name" value="Mg_trans_NIPA"/>
    <property type="match status" value="2"/>
</dbReference>
<feature type="compositionally biased region" description="Low complexity" evidence="5">
    <location>
        <begin position="264"/>
        <end position="279"/>
    </location>
</feature>
<evidence type="ECO:0000256" key="2">
    <source>
        <dbReference type="ARBA" id="ARBA00022692"/>
    </source>
</evidence>
<dbReference type="Proteomes" id="UP001153365">
    <property type="component" value="Unassembled WGS sequence"/>
</dbReference>
<feature type="region of interest" description="Disordered" evidence="5">
    <location>
        <begin position="241"/>
        <end position="335"/>
    </location>
</feature>